<dbReference type="PANTHER" id="PTHR34220">
    <property type="entry name" value="SENSOR HISTIDINE KINASE YPDA"/>
    <property type="match status" value="1"/>
</dbReference>
<keyword evidence="7" id="KW-0547">Nucleotide-binding</keyword>
<sequence>MVYRNRTLKSTILWISIPVTMLFVFITGLFSYLLASNQLEQNAFTSISDTVSQTQSFLNDKLTDVVTSLTILDSDADLSDIMTRTENPAYSLEPDDYLQFNKVLNRASPDRGLIDSMLLYYNYDRLAFYRKDDLTELVKVSLEPYKIGLATDPTSIIHWLTLHTDPIGESFNQNKNRKVVSLFKLLGKNVEQSKGIILFNIKDSFFQTILSNPTISKNGYLCLVSEDGIISYKKVDGKYEFKDSELQPKLIQTSQASGEITVTNEYGKEMLIVYDTLRINKWKIAAVVPKDELFKKVNYIKYLIIAVMFILFGFVIFFSNFLANVITRPIVQLTKKINTIEEGNLEVEFREMSQNEIGVLNRGIRDMICRIKQLLTEIENVQEKKRKAELDALQFQIRPHFLYNTLYSIMHLIEMDEKKNASRMVSALSDFFRISISKGSEIIPFSQEIEHINHYFTIQELRYGDSFTYEIDLDPAILDHQIVKLTLQPLVENAIYHGMKHIRNKGHISIKGIIQDDDCVIRIEDNGAGMSAEQLAKVNASLSDKHTGEGGAGFGIYNVHKRLQLNYGTKYGLSYESNPGTGTVVIVTFR</sequence>
<keyword evidence="13" id="KW-1133">Transmembrane helix</keyword>
<dbReference type="CDD" id="cd06225">
    <property type="entry name" value="HAMP"/>
    <property type="match status" value="1"/>
</dbReference>
<dbReference type="InterPro" id="IPR003660">
    <property type="entry name" value="HAMP_dom"/>
</dbReference>
<dbReference type="Gene3D" id="3.30.450.20">
    <property type="entry name" value="PAS domain"/>
    <property type="match status" value="1"/>
</dbReference>
<feature type="transmembrane region" description="Helical" evidence="13">
    <location>
        <begin position="12"/>
        <end position="35"/>
    </location>
</feature>
<comment type="subcellular location">
    <subcellularLocation>
        <location evidence="2">Cell membrane</location>
        <topology evidence="2">Multi-pass membrane protein</topology>
    </subcellularLocation>
</comment>
<dbReference type="SMART" id="SM00304">
    <property type="entry name" value="HAMP"/>
    <property type="match status" value="1"/>
</dbReference>
<dbReference type="InterPro" id="IPR003594">
    <property type="entry name" value="HATPase_dom"/>
</dbReference>
<dbReference type="InterPro" id="IPR036890">
    <property type="entry name" value="HATPase_C_sf"/>
</dbReference>
<keyword evidence="5" id="KW-0597">Phosphoprotein</keyword>
<comment type="catalytic activity">
    <reaction evidence="1">
        <text>ATP + protein L-histidine = ADP + protein N-phospho-L-histidine.</text>
        <dbReference type="EC" id="2.7.13.3"/>
    </reaction>
</comment>
<keyword evidence="9" id="KW-0067">ATP-binding</keyword>
<feature type="domain" description="HAMP" evidence="15">
    <location>
        <begin position="324"/>
        <end position="376"/>
    </location>
</feature>
<evidence type="ECO:0000256" key="10">
    <source>
        <dbReference type="ARBA" id="ARBA00023012"/>
    </source>
</evidence>
<dbReference type="InterPro" id="IPR005467">
    <property type="entry name" value="His_kinase_dom"/>
</dbReference>
<evidence type="ECO:0000256" key="1">
    <source>
        <dbReference type="ARBA" id="ARBA00000085"/>
    </source>
</evidence>
<gene>
    <name evidence="16" type="ORF">J2Z65_002464</name>
</gene>
<evidence type="ECO:0000313" key="16">
    <source>
        <dbReference type="EMBL" id="MBP1963248.1"/>
    </source>
</evidence>
<keyword evidence="13" id="KW-0812">Transmembrane</keyword>
<proteinExistence type="predicted"/>
<keyword evidence="6 16" id="KW-0808">Transferase</keyword>
<evidence type="ECO:0000256" key="6">
    <source>
        <dbReference type="ARBA" id="ARBA00022679"/>
    </source>
</evidence>
<protein>
    <recommendedName>
        <fullName evidence="3">histidine kinase</fullName>
        <ecNumber evidence="3">2.7.13.3</ecNumber>
    </recommendedName>
</protein>
<dbReference type="Pfam" id="PF06580">
    <property type="entry name" value="His_kinase"/>
    <property type="match status" value="1"/>
</dbReference>
<keyword evidence="11 13" id="KW-0472">Membrane</keyword>
<evidence type="ECO:0000256" key="3">
    <source>
        <dbReference type="ARBA" id="ARBA00012438"/>
    </source>
</evidence>
<dbReference type="EMBL" id="JAGGKV010000005">
    <property type="protein sequence ID" value="MBP1963248.1"/>
    <property type="molecule type" value="Genomic_DNA"/>
</dbReference>
<keyword evidence="4" id="KW-1003">Cell membrane</keyword>
<evidence type="ECO:0000259" key="15">
    <source>
        <dbReference type="PROSITE" id="PS50885"/>
    </source>
</evidence>
<feature type="domain" description="Histidine kinase" evidence="14">
    <location>
        <begin position="487"/>
        <end position="590"/>
    </location>
</feature>
<dbReference type="InterPro" id="IPR010559">
    <property type="entry name" value="Sig_transdc_His_kin_internal"/>
</dbReference>
<evidence type="ECO:0000256" key="7">
    <source>
        <dbReference type="ARBA" id="ARBA00022741"/>
    </source>
</evidence>
<name>A0ABS4HXH4_9BACL</name>
<dbReference type="CDD" id="cd12912">
    <property type="entry name" value="PDC2_MCP_like"/>
    <property type="match status" value="1"/>
</dbReference>
<evidence type="ECO:0000259" key="14">
    <source>
        <dbReference type="PROSITE" id="PS50109"/>
    </source>
</evidence>
<dbReference type="Pfam" id="PF00672">
    <property type="entry name" value="HAMP"/>
    <property type="match status" value="1"/>
</dbReference>
<keyword evidence="10" id="KW-0902">Two-component regulatory system</keyword>
<reference evidence="16 17" key="1">
    <citation type="submission" date="2021-03" db="EMBL/GenBank/DDBJ databases">
        <title>Genomic Encyclopedia of Type Strains, Phase IV (KMG-IV): sequencing the most valuable type-strain genomes for metagenomic binning, comparative biology and taxonomic classification.</title>
        <authorList>
            <person name="Goeker M."/>
        </authorList>
    </citation>
    <scope>NUCLEOTIDE SEQUENCE [LARGE SCALE GENOMIC DNA]</scope>
    <source>
        <strain evidence="16 17">DSM 24950</strain>
    </source>
</reference>
<comment type="caution">
    <text evidence="16">The sequence shown here is derived from an EMBL/GenBank/DDBJ whole genome shotgun (WGS) entry which is preliminary data.</text>
</comment>
<dbReference type="PANTHER" id="PTHR34220:SF7">
    <property type="entry name" value="SENSOR HISTIDINE KINASE YPDA"/>
    <property type="match status" value="1"/>
</dbReference>
<dbReference type="Gene3D" id="6.10.340.10">
    <property type="match status" value="1"/>
</dbReference>
<feature type="coiled-coil region" evidence="12">
    <location>
        <begin position="364"/>
        <end position="398"/>
    </location>
</feature>
<dbReference type="InterPro" id="IPR050640">
    <property type="entry name" value="Bact_2-comp_sensor_kinase"/>
</dbReference>
<evidence type="ECO:0000256" key="11">
    <source>
        <dbReference type="ARBA" id="ARBA00023136"/>
    </source>
</evidence>
<dbReference type="PROSITE" id="PS50885">
    <property type="entry name" value="HAMP"/>
    <property type="match status" value="1"/>
</dbReference>
<evidence type="ECO:0000256" key="9">
    <source>
        <dbReference type="ARBA" id="ARBA00022840"/>
    </source>
</evidence>
<organism evidence="16 17">
    <name type="scientific">Paenibacillus aceris</name>
    <dbReference type="NCBI Taxonomy" id="869555"/>
    <lineage>
        <taxon>Bacteria</taxon>
        <taxon>Bacillati</taxon>
        <taxon>Bacillota</taxon>
        <taxon>Bacilli</taxon>
        <taxon>Bacillales</taxon>
        <taxon>Paenibacillaceae</taxon>
        <taxon>Paenibacillus</taxon>
    </lineage>
</organism>
<keyword evidence="8 16" id="KW-0418">Kinase</keyword>
<dbReference type="SUPFAM" id="SSF158472">
    <property type="entry name" value="HAMP domain-like"/>
    <property type="match status" value="1"/>
</dbReference>
<dbReference type="Pfam" id="PF02518">
    <property type="entry name" value="HATPase_c"/>
    <property type="match status" value="1"/>
</dbReference>
<evidence type="ECO:0000256" key="5">
    <source>
        <dbReference type="ARBA" id="ARBA00022553"/>
    </source>
</evidence>
<dbReference type="SUPFAM" id="SSF55874">
    <property type="entry name" value="ATPase domain of HSP90 chaperone/DNA topoisomerase II/histidine kinase"/>
    <property type="match status" value="1"/>
</dbReference>
<dbReference type="EC" id="2.7.13.3" evidence="3"/>
<feature type="transmembrane region" description="Helical" evidence="13">
    <location>
        <begin position="302"/>
        <end position="326"/>
    </location>
</feature>
<dbReference type="PROSITE" id="PS50109">
    <property type="entry name" value="HIS_KIN"/>
    <property type="match status" value="1"/>
</dbReference>
<keyword evidence="12" id="KW-0175">Coiled coil</keyword>
<evidence type="ECO:0000256" key="8">
    <source>
        <dbReference type="ARBA" id="ARBA00022777"/>
    </source>
</evidence>
<evidence type="ECO:0000256" key="2">
    <source>
        <dbReference type="ARBA" id="ARBA00004651"/>
    </source>
</evidence>
<dbReference type="SMART" id="SM00387">
    <property type="entry name" value="HATPase_c"/>
    <property type="match status" value="1"/>
</dbReference>
<accession>A0ABS4HXH4</accession>
<dbReference type="Proteomes" id="UP001519344">
    <property type="component" value="Unassembled WGS sequence"/>
</dbReference>
<evidence type="ECO:0000256" key="12">
    <source>
        <dbReference type="SAM" id="Coils"/>
    </source>
</evidence>
<evidence type="ECO:0000313" key="17">
    <source>
        <dbReference type="Proteomes" id="UP001519344"/>
    </source>
</evidence>
<keyword evidence="17" id="KW-1185">Reference proteome</keyword>
<evidence type="ECO:0000256" key="4">
    <source>
        <dbReference type="ARBA" id="ARBA00022475"/>
    </source>
</evidence>
<dbReference type="Gene3D" id="3.30.565.10">
    <property type="entry name" value="Histidine kinase-like ATPase, C-terminal domain"/>
    <property type="match status" value="1"/>
</dbReference>
<dbReference type="GO" id="GO:0004673">
    <property type="term" value="F:protein histidine kinase activity"/>
    <property type="evidence" value="ECO:0007669"/>
    <property type="project" value="UniProtKB-EC"/>
</dbReference>
<evidence type="ECO:0000256" key="13">
    <source>
        <dbReference type="SAM" id="Phobius"/>
    </source>
</evidence>
<dbReference type="RefSeq" id="WP_167066138.1">
    <property type="nucleotide sequence ID" value="NZ_JAAOZR010000045.1"/>
</dbReference>